<accession>A0A8J4YID0</accession>
<dbReference type="InterPro" id="IPR036691">
    <property type="entry name" value="Endo/exonu/phosph_ase_sf"/>
</dbReference>
<evidence type="ECO:0000256" key="1">
    <source>
        <dbReference type="ARBA" id="ARBA00022490"/>
    </source>
</evidence>
<keyword evidence="1 5" id="KW-0963">Cytoplasm</keyword>
<dbReference type="SMART" id="SM01186">
    <property type="entry name" value="eIF3_N"/>
    <property type="match status" value="1"/>
</dbReference>
<protein>
    <recommendedName>
        <fullName evidence="5">Eukaryotic translation initiation factor 3 subunit E</fullName>
        <shortName evidence="5">eIF3e</shortName>
    </recommendedName>
    <alternativeName>
        <fullName evidence="5">Eukaryotic translation initiation factor 3 subunit 6</fullName>
    </alternativeName>
</protein>
<evidence type="ECO:0000259" key="7">
    <source>
        <dbReference type="PROSITE" id="PS50250"/>
    </source>
</evidence>
<dbReference type="GO" id="GO:0001732">
    <property type="term" value="P:formation of cytoplasmic translation initiation complex"/>
    <property type="evidence" value="ECO:0007669"/>
    <property type="project" value="UniProtKB-UniRule"/>
</dbReference>
<dbReference type="AlphaFoldDB" id="A0A8J4YID0"/>
<dbReference type="HAMAP" id="MF_03004">
    <property type="entry name" value="eIF3e"/>
    <property type="match status" value="1"/>
</dbReference>
<dbReference type="InterPro" id="IPR000717">
    <property type="entry name" value="PCI_dom"/>
</dbReference>
<dbReference type="PANTHER" id="PTHR10317">
    <property type="entry name" value="EUKARYOTIC TRANSLATION INITIATION FACTOR 3 SUBUNIT E"/>
    <property type="match status" value="1"/>
</dbReference>
<dbReference type="Pfam" id="PF21357">
    <property type="entry name" value="EIF3E_C"/>
    <property type="match status" value="1"/>
</dbReference>
<feature type="domain" description="PCI" evidence="7">
    <location>
        <begin position="185"/>
        <end position="357"/>
    </location>
</feature>
<feature type="region of interest" description="Disordered" evidence="6">
    <location>
        <begin position="530"/>
        <end position="551"/>
    </location>
</feature>
<name>A0A8J4YID0_CHIOP</name>
<dbReference type="GO" id="GO:0003743">
    <property type="term" value="F:translation initiation factor activity"/>
    <property type="evidence" value="ECO:0007669"/>
    <property type="project" value="UniProtKB-UniRule"/>
</dbReference>
<evidence type="ECO:0000256" key="6">
    <source>
        <dbReference type="SAM" id="MobiDB-lite"/>
    </source>
</evidence>
<evidence type="ECO:0000256" key="3">
    <source>
        <dbReference type="ARBA" id="ARBA00022917"/>
    </source>
</evidence>
<dbReference type="CDD" id="cd21378">
    <property type="entry name" value="eIF3E"/>
    <property type="match status" value="1"/>
</dbReference>
<organism evidence="8 9">
    <name type="scientific">Chionoecetes opilio</name>
    <name type="common">Atlantic snow crab</name>
    <name type="synonym">Cancer opilio</name>
    <dbReference type="NCBI Taxonomy" id="41210"/>
    <lineage>
        <taxon>Eukaryota</taxon>
        <taxon>Metazoa</taxon>
        <taxon>Ecdysozoa</taxon>
        <taxon>Arthropoda</taxon>
        <taxon>Crustacea</taxon>
        <taxon>Multicrustacea</taxon>
        <taxon>Malacostraca</taxon>
        <taxon>Eumalacostraca</taxon>
        <taxon>Eucarida</taxon>
        <taxon>Decapoda</taxon>
        <taxon>Pleocyemata</taxon>
        <taxon>Brachyura</taxon>
        <taxon>Eubrachyura</taxon>
        <taxon>Majoidea</taxon>
        <taxon>Majidae</taxon>
        <taxon>Chionoecetes</taxon>
    </lineage>
</organism>
<dbReference type="SMART" id="SM00088">
    <property type="entry name" value="PINT"/>
    <property type="match status" value="1"/>
</dbReference>
<dbReference type="SUPFAM" id="SSF46785">
    <property type="entry name" value="Winged helix' DNA-binding domain"/>
    <property type="match status" value="1"/>
</dbReference>
<dbReference type="GO" id="GO:0016282">
    <property type="term" value="C:eukaryotic 43S preinitiation complex"/>
    <property type="evidence" value="ECO:0007669"/>
    <property type="project" value="UniProtKB-UniRule"/>
</dbReference>
<dbReference type="GO" id="GO:0071540">
    <property type="term" value="C:eukaryotic translation initiation factor 3 complex, eIF3e"/>
    <property type="evidence" value="ECO:0007669"/>
    <property type="project" value="UniProtKB-UniRule"/>
</dbReference>
<proteinExistence type="inferred from homology"/>
<dbReference type="SUPFAM" id="SSF56219">
    <property type="entry name" value="DNase I-like"/>
    <property type="match status" value="1"/>
</dbReference>
<comment type="subunit">
    <text evidence="4">Component of the eukaryotic translation initiation factor 3 (eIF-3) complex. The eIF-3 complex interacts with pix. Interacts with mxt.</text>
</comment>
<dbReference type="PROSITE" id="PS50250">
    <property type="entry name" value="PCI"/>
    <property type="match status" value="1"/>
</dbReference>
<dbReference type="Proteomes" id="UP000770661">
    <property type="component" value="Unassembled WGS sequence"/>
</dbReference>
<comment type="function">
    <text evidence="5">Component of the eukaryotic translation initiation factor 3 (eIF-3) complex, which is involved in protein synthesis of a specialized repertoire of mRNAs and, together with other initiation factors, stimulates binding of mRNA and methionyl-tRNAi to the 40S ribosome. The eIF-3 complex specifically targets and initiates translation of a subset of mRNAs involved in cell proliferation.</text>
</comment>
<comment type="caution">
    <text evidence="8">The sequence shown here is derived from an EMBL/GenBank/DDBJ whole genome shotgun (WGS) entry which is preliminary data.</text>
</comment>
<comment type="similarity">
    <text evidence="5">Belongs to the eIF-3 subunit E family.</text>
</comment>
<dbReference type="InterPro" id="IPR019010">
    <property type="entry name" value="eIF3e_N"/>
</dbReference>
<gene>
    <name evidence="8" type="primary">eif3eb</name>
    <name evidence="8" type="ORF">GWK47_040945</name>
</gene>
<dbReference type="EMBL" id="JACEEZ010007142">
    <property type="protein sequence ID" value="KAG0724259.1"/>
    <property type="molecule type" value="Genomic_DNA"/>
</dbReference>
<evidence type="ECO:0000313" key="9">
    <source>
        <dbReference type="Proteomes" id="UP000770661"/>
    </source>
</evidence>
<dbReference type="InterPro" id="IPR036390">
    <property type="entry name" value="WH_DNA-bd_sf"/>
</dbReference>
<keyword evidence="3 5" id="KW-0648">Protein biosynthesis</keyword>
<keyword evidence="9" id="KW-1185">Reference proteome</keyword>
<dbReference type="Pfam" id="PF09440">
    <property type="entry name" value="eIF3_N"/>
    <property type="match status" value="1"/>
</dbReference>
<comment type="subcellular location">
    <subcellularLocation>
        <location evidence="5">Cytoplasm</location>
    </subcellularLocation>
</comment>
<dbReference type="OrthoDB" id="417252at2759"/>
<reference evidence="8" key="1">
    <citation type="submission" date="2020-07" db="EMBL/GenBank/DDBJ databases">
        <title>The High-quality genome of the commercially important snow crab, Chionoecetes opilio.</title>
        <authorList>
            <person name="Jeong J.-H."/>
            <person name="Ryu S."/>
        </authorList>
    </citation>
    <scope>NUCLEOTIDE SEQUENCE</scope>
    <source>
        <strain evidence="8">MADBK_172401_WGS</strain>
        <tissue evidence="8">Digestive gland</tissue>
    </source>
</reference>
<evidence type="ECO:0000256" key="5">
    <source>
        <dbReference type="HAMAP-Rule" id="MF_03004"/>
    </source>
</evidence>
<evidence type="ECO:0000313" key="8">
    <source>
        <dbReference type="EMBL" id="KAG0724259.1"/>
    </source>
</evidence>
<keyword evidence="2 5" id="KW-0396">Initiation factor</keyword>
<evidence type="ECO:0000256" key="2">
    <source>
        <dbReference type="ARBA" id="ARBA00022540"/>
    </source>
</evidence>
<dbReference type="GO" id="GO:0033290">
    <property type="term" value="C:eukaryotic 48S preinitiation complex"/>
    <property type="evidence" value="ECO:0007669"/>
    <property type="project" value="UniProtKB-UniRule"/>
</dbReference>
<evidence type="ECO:0000256" key="4">
    <source>
        <dbReference type="ARBA" id="ARBA00047068"/>
    </source>
</evidence>
<dbReference type="Pfam" id="PF01399">
    <property type="entry name" value="PCI"/>
    <property type="match status" value="1"/>
</dbReference>
<sequence>MADYDLTSKLGPFLDRHLVFPLMEFLSVKGIYDETDLQRAKLELLSNTNMVDFAMDIHTSLYPDQVVPPELPDRRSRVVSELKRLQTDTEPIFKIFSDNEVQKQLQNSRDHRTLMQFLVDNHDFRPEMLDTLYSFAKFQYECGNYSGAADYLYLHRGLVPISDKNFLNGLWGKLASEILTQNWENALEDLNRLKEFIESNMTTSPLQALQQRTWLIHWSLFVFFNHPKVFFFMQDLVKVIQQESYTYKDPITEFLAHLYVDFDFDAAQEKLQQCAAVLENDFFLVACQNDFIENARLMIFELFCRIHQCISINMLADKLNMSPKEAERWIVNLIRQAKLDAKIDSQQGHVVMGTQAVSPYQQLIEKTKTLSFRTQMLAINVEKKATARYSERPELHRWTWYSNAGGVAKEIDHILVSTRWRILQNCMVYRSAEFFGTDHRLVVATLKLHVKSRRISRGNHTVFHLEKLKDLTCAHEYAVAVSNRFDVLGALGDPVELWDTFKRETLQAAKECIGERPRWFCLDGDAGENRGESRCQAGWEPGPAQGSVTPD</sequence>
<dbReference type="Gene3D" id="3.60.10.10">
    <property type="entry name" value="Endonuclease/exonuclease/phosphatase"/>
    <property type="match status" value="1"/>
</dbReference>
<dbReference type="InterPro" id="IPR016650">
    <property type="entry name" value="eIF3e"/>
</dbReference>